<evidence type="ECO:0000256" key="1">
    <source>
        <dbReference type="ARBA" id="ARBA00004370"/>
    </source>
</evidence>
<dbReference type="PROSITE" id="PS50262">
    <property type="entry name" value="G_PROTEIN_RECEP_F1_2"/>
    <property type="match status" value="1"/>
</dbReference>
<evidence type="ECO:0000313" key="7">
    <source>
        <dbReference type="Ensembl" id="ENSONIP00000063298.1"/>
    </source>
</evidence>
<reference evidence="7" key="2">
    <citation type="submission" date="2025-08" db="UniProtKB">
        <authorList>
            <consortium name="Ensembl"/>
        </authorList>
    </citation>
    <scope>IDENTIFICATION</scope>
</reference>
<keyword evidence="2 5" id="KW-0812">Transmembrane</keyword>
<evidence type="ECO:0000256" key="3">
    <source>
        <dbReference type="ARBA" id="ARBA00022989"/>
    </source>
</evidence>
<reference evidence="7" key="3">
    <citation type="submission" date="2025-09" db="UniProtKB">
        <authorList>
            <consortium name="Ensembl"/>
        </authorList>
    </citation>
    <scope>IDENTIFICATION</scope>
</reference>
<feature type="transmembrane region" description="Helical" evidence="5">
    <location>
        <begin position="125"/>
        <end position="145"/>
    </location>
</feature>
<dbReference type="Proteomes" id="UP000005207">
    <property type="component" value="Linkage group LG13"/>
</dbReference>
<dbReference type="GO" id="GO:0016020">
    <property type="term" value="C:membrane"/>
    <property type="evidence" value="ECO:0007669"/>
    <property type="project" value="UniProtKB-SubCell"/>
</dbReference>
<sequence>MYRYRFQHNPITVTFLEVRKVLEVMMWIDTCICLPLTILMIYCVCCVVRRSPVPVICYTNLLTSNLIQICIMIVWILRIKSNIAALIHLSCAMASLYFRVCIALERCFYITYPLLDCLRQTRSSVLVCVLVWAFCIVSVPLALVLDELGRLIIYAALPGPLFMFCLARTFRALPAATSVPTEEKRRSLGILILLFFYYFLLIVPTILFYYIFIIFSLLSPFVDLILFLFMRKGRIDKLLTCLCSADGRADHQCD</sequence>
<evidence type="ECO:0000313" key="8">
    <source>
        <dbReference type="Proteomes" id="UP000005207"/>
    </source>
</evidence>
<keyword evidence="4 5" id="KW-0472">Membrane</keyword>
<accession>A0A669DS02</accession>
<gene>
    <name evidence="7" type="primary">LOC102077865</name>
</gene>
<dbReference type="Ensembl" id="ENSONIT00000049740.1">
    <property type="protein sequence ID" value="ENSONIP00000063298.1"/>
    <property type="gene ID" value="ENSONIG00000039841.1"/>
</dbReference>
<feature type="transmembrane region" description="Helical" evidence="5">
    <location>
        <begin position="151"/>
        <end position="167"/>
    </location>
</feature>
<dbReference type="Gene3D" id="1.20.1070.10">
    <property type="entry name" value="Rhodopsin 7-helix transmembrane proteins"/>
    <property type="match status" value="1"/>
</dbReference>
<feature type="transmembrane region" description="Helical" evidence="5">
    <location>
        <begin position="209"/>
        <end position="229"/>
    </location>
</feature>
<proteinExistence type="predicted"/>
<feature type="transmembrane region" description="Helical" evidence="5">
    <location>
        <begin position="83"/>
        <end position="104"/>
    </location>
</feature>
<feature type="domain" description="G-protein coupled receptors family 1 profile" evidence="6">
    <location>
        <begin position="1"/>
        <end position="240"/>
    </location>
</feature>
<name>A0A669DS02_ORENI</name>
<comment type="subcellular location">
    <subcellularLocation>
        <location evidence="1">Membrane</location>
    </subcellularLocation>
</comment>
<keyword evidence="8" id="KW-1185">Reference proteome</keyword>
<evidence type="ECO:0000259" key="6">
    <source>
        <dbReference type="PROSITE" id="PS50262"/>
    </source>
</evidence>
<feature type="transmembrane region" description="Helical" evidence="5">
    <location>
        <begin position="55"/>
        <end position="77"/>
    </location>
</feature>
<dbReference type="InterPro" id="IPR017452">
    <property type="entry name" value="GPCR_Rhodpsn_7TM"/>
</dbReference>
<feature type="transmembrane region" description="Helical" evidence="5">
    <location>
        <begin position="24"/>
        <end position="48"/>
    </location>
</feature>
<evidence type="ECO:0000256" key="4">
    <source>
        <dbReference type="ARBA" id="ARBA00023136"/>
    </source>
</evidence>
<evidence type="ECO:0000256" key="2">
    <source>
        <dbReference type="ARBA" id="ARBA00022692"/>
    </source>
</evidence>
<feature type="transmembrane region" description="Helical" evidence="5">
    <location>
        <begin position="187"/>
        <end position="203"/>
    </location>
</feature>
<evidence type="ECO:0000256" key="5">
    <source>
        <dbReference type="SAM" id="Phobius"/>
    </source>
</evidence>
<keyword evidence="3 5" id="KW-1133">Transmembrane helix</keyword>
<dbReference type="SUPFAM" id="SSF81321">
    <property type="entry name" value="Family A G protein-coupled receptor-like"/>
    <property type="match status" value="1"/>
</dbReference>
<protein>
    <submittedName>
        <fullName evidence="7">Uncharacterized LOC102077865</fullName>
    </submittedName>
</protein>
<dbReference type="GeneTree" id="ENSGT00940000166295"/>
<organism evidence="7 8">
    <name type="scientific">Oreochromis niloticus</name>
    <name type="common">Nile tilapia</name>
    <name type="synonym">Tilapia nilotica</name>
    <dbReference type="NCBI Taxonomy" id="8128"/>
    <lineage>
        <taxon>Eukaryota</taxon>
        <taxon>Metazoa</taxon>
        <taxon>Chordata</taxon>
        <taxon>Craniata</taxon>
        <taxon>Vertebrata</taxon>
        <taxon>Euteleostomi</taxon>
        <taxon>Actinopterygii</taxon>
        <taxon>Neopterygii</taxon>
        <taxon>Teleostei</taxon>
        <taxon>Neoteleostei</taxon>
        <taxon>Acanthomorphata</taxon>
        <taxon>Ovalentaria</taxon>
        <taxon>Cichlomorphae</taxon>
        <taxon>Cichliformes</taxon>
        <taxon>Cichlidae</taxon>
        <taxon>African cichlids</taxon>
        <taxon>Pseudocrenilabrinae</taxon>
        <taxon>Oreochromini</taxon>
        <taxon>Oreochromis</taxon>
    </lineage>
</organism>
<reference evidence="8" key="1">
    <citation type="submission" date="2012-01" db="EMBL/GenBank/DDBJ databases">
        <title>The Genome Sequence of Oreochromis niloticus (Nile Tilapia).</title>
        <authorList>
            <consortium name="Broad Institute Genome Assembly Team"/>
            <consortium name="Broad Institute Sequencing Platform"/>
            <person name="Di Palma F."/>
            <person name="Johnson J."/>
            <person name="Lander E.S."/>
            <person name="Lindblad-Toh K."/>
        </authorList>
    </citation>
    <scope>NUCLEOTIDE SEQUENCE [LARGE SCALE GENOMIC DNA]</scope>
</reference>
<dbReference type="AlphaFoldDB" id="A0A669DS02"/>